<sequence length="241" mass="27670">LRIEESSFSIYNPAWLHQRAYTRTSTEELLVLQRIRRCITPIAHSFQANATCRFSLSPRSTTQFHDEDVSNPRQRHRMGASSRAPRVTFVYPALPELKLCLAVNTVALIYGIYCVFQASQNYVWSIGDYGVLSSLPFIGPVMKDQTSWEWVNWSPFAWHYLPVFMSHTVVFNLGTKLLAETSFTIIYTLGSIAACVYYFSPTLVALSIAQGTIMFVMCHFFRQVYYDCTILMFSYASLKKK</sequence>
<dbReference type="AlphaFoldDB" id="A0A368GJN6"/>
<dbReference type="Proteomes" id="UP000252519">
    <property type="component" value="Unassembled WGS sequence"/>
</dbReference>
<keyword evidence="3" id="KW-1185">Reference proteome</keyword>
<evidence type="ECO:0000313" key="2">
    <source>
        <dbReference type="EMBL" id="RCN43067.1"/>
    </source>
</evidence>
<keyword evidence="1" id="KW-1133">Transmembrane helix</keyword>
<comment type="caution">
    <text evidence="2">The sequence shown here is derived from an EMBL/GenBank/DDBJ whole genome shotgun (WGS) entry which is preliminary data.</text>
</comment>
<dbReference type="EMBL" id="JOJR01000171">
    <property type="protein sequence ID" value="RCN43067.1"/>
    <property type="molecule type" value="Genomic_DNA"/>
</dbReference>
<keyword evidence="1" id="KW-0472">Membrane</keyword>
<dbReference type="STRING" id="29170.A0A368GJN6"/>
<keyword evidence="1" id="KW-0812">Transmembrane</keyword>
<evidence type="ECO:0000256" key="1">
    <source>
        <dbReference type="SAM" id="Phobius"/>
    </source>
</evidence>
<feature type="non-terminal residue" evidence="2">
    <location>
        <position position="1"/>
    </location>
</feature>
<organism evidence="2 3">
    <name type="scientific">Ancylostoma caninum</name>
    <name type="common">Dog hookworm</name>
    <dbReference type="NCBI Taxonomy" id="29170"/>
    <lineage>
        <taxon>Eukaryota</taxon>
        <taxon>Metazoa</taxon>
        <taxon>Ecdysozoa</taxon>
        <taxon>Nematoda</taxon>
        <taxon>Chromadorea</taxon>
        <taxon>Rhabditida</taxon>
        <taxon>Rhabditina</taxon>
        <taxon>Rhabditomorpha</taxon>
        <taxon>Strongyloidea</taxon>
        <taxon>Ancylostomatidae</taxon>
        <taxon>Ancylostomatinae</taxon>
        <taxon>Ancylostoma</taxon>
    </lineage>
</organism>
<proteinExistence type="predicted"/>
<gene>
    <name evidence="2" type="ORF">ANCCAN_10948</name>
</gene>
<feature type="transmembrane region" description="Helical" evidence="1">
    <location>
        <begin position="185"/>
        <end position="208"/>
    </location>
</feature>
<dbReference type="OrthoDB" id="420606at2759"/>
<evidence type="ECO:0000313" key="3">
    <source>
        <dbReference type="Proteomes" id="UP000252519"/>
    </source>
</evidence>
<name>A0A368GJN6_ANCCA</name>
<reference evidence="2 3" key="1">
    <citation type="submission" date="2014-10" db="EMBL/GenBank/DDBJ databases">
        <title>Draft genome of the hookworm Ancylostoma caninum.</title>
        <authorList>
            <person name="Mitreva M."/>
        </authorList>
    </citation>
    <scope>NUCLEOTIDE SEQUENCE [LARGE SCALE GENOMIC DNA]</scope>
    <source>
        <strain evidence="2 3">Baltimore</strain>
    </source>
</reference>
<protein>
    <submittedName>
        <fullName evidence="2">Uncharacterized protein</fullName>
    </submittedName>
</protein>
<accession>A0A368GJN6</accession>